<dbReference type="RefSeq" id="WP_073316594.1">
    <property type="nucleotide sequence ID" value="NZ_FQWD01000001.1"/>
</dbReference>
<dbReference type="InterPro" id="IPR000629">
    <property type="entry name" value="RNA-helicase_DEAD-box_CS"/>
</dbReference>
<evidence type="ECO:0000256" key="5">
    <source>
        <dbReference type="ARBA" id="ARBA00038437"/>
    </source>
</evidence>
<gene>
    <name evidence="11" type="ORF">SAMN05216361_0179</name>
</gene>
<dbReference type="GO" id="GO:0003676">
    <property type="term" value="F:nucleic acid binding"/>
    <property type="evidence" value="ECO:0007669"/>
    <property type="project" value="InterPro"/>
</dbReference>
<proteinExistence type="inferred from homology"/>
<dbReference type="SUPFAM" id="SSF52540">
    <property type="entry name" value="P-loop containing nucleoside triphosphate hydrolases"/>
    <property type="match status" value="1"/>
</dbReference>
<dbReference type="Gene3D" id="3.40.50.300">
    <property type="entry name" value="P-loop containing nucleotide triphosphate hydrolases"/>
    <property type="match status" value="2"/>
</dbReference>
<accession>A0A1M5DYU8</accession>
<evidence type="ECO:0000256" key="3">
    <source>
        <dbReference type="ARBA" id="ARBA00022806"/>
    </source>
</evidence>
<dbReference type="SMART" id="SM00487">
    <property type="entry name" value="DEXDc"/>
    <property type="match status" value="1"/>
</dbReference>
<keyword evidence="12" id="KW-1185">Reference proteome</keyword>
<dbReference type="InterPro" id="IPR012677">
    <property type="entry name" value="Nucleotide-bd_a/b_plait_sf"/>
</dbReference>
<dbReference type="GO" id="GO:0005524">
    <property type="term" value="F:ATP binding"/>
    <property type="evidence" value="ECO:0007669"/>
    <property type="project" value="UniProtKB-KW"/>
</dbReference>
<dbReference type="STRING" id="634436.SAMN05216361_0179"/>
<evidence type="ECO:0000256" key="1">
    <source>
        <dbReference type="ARBA" id="ARBA00022741"/>
    </source>
</evidence>
<dbReference type="PROSITE" id="PS51192">
    <property type="entry name" value="HELICASE_ATP_BIND_1"/>
    <property type="match status" value="1"/>
</dbReference>
<sequence>MSELFSAFGLRPELLQAIDKAGFSAPRPIQQAALPAIIEGKDVLAQAQTGSGKTLAFAAGSLQTLDVSLNALQTLVLCPTRELAEQVAEQYRLLAKDLPNVKVLTLCGGQPMGPQINSLKHGCHIIVGTPGRVMDHVQKRRISLDELRVRVFDEADRMLDMGFTDDLAVIFSGLRAPVQTLMFSATFTDATTHLAKQYLSSPETITVDSAARAKVSQLVYEVEDKHRFNALKALLTTEQPKSAIVFCRTRKTTQDVADMLAQEGFVAAAIQGDMEQSDRNRVLMQFASDCLNILVATDVAARGLDISAVDCVVNYDVSENPDAHIHRIGRTGRAEQPGMAYTLMSANEASLLAAIEIHTGEDLKRKGAQSLRFHANRIIEPEFKCLSLGAGKKAKLRPGDILGALTQDAGIPGDDIGKIKVQANESFVAIKTRSVKRALGLFREGKIKGKRVRAFKL</sequence>
<dbReference type="AlphaFoldDB" id="A0A1M5DYU8"/>
<dbReference type="NCBIfam" id="NF008744">
    <property type="entry name" value="PRK11776.1"/>
    <property type="match status" value="1"/>
</dbReference>
<comment type="similarity">
    <text evidence="5 7">Belongs to the DEAD box helicase family.</text>
</comment>
<keyword evidence="4 7" id="KW-0067">ATP-binding</keyword>
<dbReference type="Pfam" id="PF00270">
    <property type="entry name" value="DEAD"/>
    <property type="match status" value="1"/>
</dbReference>
<dbReference type="CDD" id="cd18787">
    <property type="entry name" value="SF2_C_DEAD"/>
    <property type="match status" value="1"/>
</dbReference>
<dbReference type="GO" id="GO:0016787">
    <property type="term" value="F:hydrolase activity"/>
    <property type="evidence" value="ECO:0007669"/>
    <property type="project" value="UniProtKB-KW"/>
</dbReference>
<dbReference type="EMBL" id="FQWD01000001">
    <property type="protein sequence ID" value="SHF72011.1"/>
    <property type="molecule type" value="Genomic_DNA"/>
</dbReference>
<reference evidence="12" key="1">
    <citation type="submission" date="2016-11" db="EMBL/GenBank/DDBJ databases">
        <authorList>
            <person name="Varghese N."/>
            <person name="Submissions S."/>
        </authorList>
    </citation>
    <scope>NUCLEOTIDE SEQUENCE [LARGE SCALE GENOMIC DNA]</scope>
    <source>
        <strain evidence="12">CGMCC 1.8995</strain>
    </source>
</reference>
<dbReference type="InterPro" id="IPR014001">
    <property type="entry name" value="Helicase_ATP-bd"/>
</dbReference>
<dbReference type="PROSITE" id="PS51195">
    <property type="entry name" value="Q_MOTIF"/>
    <property type="match status" value="1"/>
</dbReference>
<evidence type="ECO:0000256" key="6">
    <source>
        <dbReference type="PROSITE-ProRule" id="PRU00552"/>
    </source>
</evidence>
<feature type="domain" description="Helicase C-terminal" evidence="9">
    <location>
        <begin position="214"/>
        <end position="379"/>
    </location>
</feature>
<evidence type="ECO:0000256" key="2">
    <source>
        <dbReference type="ARBA" id="ARBA00022801"/>
    </source>
</evidence>
<feature type="domain" description="Helicase ATP-binding" evidence="8">
    <location>
        <begin position="34"/>
        <end position="205"/>
    </location>
</feature>
<dbReference type="InterPro" id="IPR014014">
    <property type="entry name" value="RNA_helicase_DEAD_Q_motif"/>
</dbReference>
<dbReference type="GO" id="GO:0003724">
    <property type="term" value="F:RNA helicase activity"/>
    <property type="evidence" value="ECO:0007669"/>
    <property type="project" value="InterPro"/>
</dbReference>
<evidence type="ECO:0000313" key="11">
    <source>
        <dbReference type="EMBL" id="SHF72011.1"/>
    </source>
</evidence>
<dbReference type="InterPro" id="IPR044742">
    <property type="entry name" value="DEAD/DEAH_RhlB"/>
</dbReference>
<dbReference type="CDD" id="cd00268">
    <property type="entry name" value="DEADc"/>
    <property type="match status" value="1"/>
</dbReference>
<evidence type="ECO:0000256" key="7">
    <source>
        <dbReference type="RuleBase" id="RU000492"/>
    </source>
</evidence>
<dbReference type="InterPro" id="IPR001650">
    <property type="entry name" value="Helicase_C-like"/>
</dbReference>
<dbReference type="PROSITE" id="PS00039">
    <property type="entry name" value="DEAD_ATP_HELICASE"/>
    <property type="match status" value="1"/>
</dbReference>
<dbReference type="Gene3D" id="3.30.70.330">
    <property type="match status" value="1"/>
</dbReference>
<dbReference type="SMART" id="SM00490">
    <property type="entry name" value="HELICc"/>
    <property type="match status" value="1"/>
</dbReference>
<keyword evidence="2 7" id="KW-0378">Hydrolase</keyword>
<feature type="short sequence motif" description="Q motif" evidence="6">
    <location>
        <begin position="3"/>
        <end position="31"/>
    </location>
</feature>
<name>A0A1M5DYU8_9ALTE</name>
<feature type="domain" description="DEAD-box RNA helicase Q" evidence="10">
    <location>
        <begin position="3"/>
        <end position="31"/>
    </location>
</feature>
<protein>
    <submittedName>
        <fullName evidence="11">ATP-independent RNA helicase DbpA</fullName>
    </submittedName>
</protein>
<dbReference type="GO" id="GO:0005829">
    <property type="term" value="C:cytosol"/>
    <property type="evidence" value="ECO:0007669"/>
    <property type="project" value="TreeGrafter"/>
</dbReference>
<dbReference type="InterPro" id="IPR027417">
    <property type="entry name" value="P-loop_NTPase"/>
</dbReference>
<evidence type="ECO:0000259" key="8">
    <source>
        <dbReference type="PROSITE" id="PS51192"/>
    </source>
</evidence>
<evidence type="ECO:0000256" key="4">
    <source>
        <dbReference type="ARBA" id="ARBA00022840"/>
    </source>
</evidence>
<dbReference type="PANTHER" id="PTHR47959:SF1">
    <property type="entry name" value="ATP-DEPENDENT RNA HELICASE DBPA"/>
    <property type="match status" value="1"/>
</dbReference>
<dbReference type="Pfam" id="PF00271">
    <property type="entry name" value="Helicase_C"/>
    <property type="match status" value="1"/>
</dbReference>
<evidence type="ECO:0000259" key="10">
    <source>
        <dbReference type="PROSITE" id="PS51195"/>
    </source>
</evidence>
<organism evidence="11 12">
    <name type="scientific">Marisediminitalea aggregata</name>
    <dbReference type="NCBI Taxonomy" id="634436"/>
    <lineage>
        <taxon>Bacteria</taxon>
        <taxon>Pseudomonadati</taxon>
        <taxon>Pseudomonadota</taxon>
        <taxon>Gammaproteobacteria</taxon>
        <taxon>Alteromonadales</taxon>
        <taxon>Alteromonadaceae</taxon>
        <taxon>Marisediminitalea</taxon>
    </lineage>
</organism>
<dbReference type="InterPro" id="IPR005580">
    <property type="entry name" value="DbpA/CsdA_RNA-bd_dom"/>
</dbReference>
<dbReference type="OrthoDB" id="9805696at2"/>
<dbReference type="InterPro" id="IPR011545">
    <property type="entry name" value="DEAD/DEAH_box_helicase_dom"/>
</dbReference>
<evidence type="ECO:0000313" key="12">
    <source>
        <dbReference type="Proteomes" id="UP000184520"/>
    </source>
</evidence>
<dbReference type="Pfam" id="PF03880">
    <property type="entry name" value="DbpA"/>
    <property type="match status" value="1"/>
</dbReference>
<keyword evidence="3 7" id="KW-0347">Helicase</keyword>
<keyword evidence="1 7" id="KW-0547">Nucleotide-binding</keyword>
<dbReference type="InterPro" id="IPR050079">
    <property type="entry name" value="DEAD_box_RNA_helicase"/>
</dbReference>
<dbReference type="PROSITE" id="PS51194">
    <property type="entry name" value="HELICASE_CTER"/>
    <property type="match status" value="1"/>
</dbReference>
<dbReference type="Proteomes" id="UP000184520">
    <property type="component" value="Unassembled WGS sequence"/>
</dbReference>
<dbReference type="PANTHER" id="PTHR47959">
    <property type="entry name" value="ATP-DEPENDENT RNA HELICASE RHLE-RELATED"/>
    <property type="match status" value="1"/>
</dbReference>
<evidence type="ECO:0000259" key="9">
    <source>
        <dbReference type="PROSITE" id="PS51194"/>
    </source>
</evidence>